<dbReference type="Proteomes" id="UP000198959">
    <property type="component" value="Unassembled WGS sequence"/>
</dbReference>
<protein>
    <submittedName>
        <fullName evidence="1">Uncharacterized protein</fullName>
    </submittedName>
</protein>
<accession>A0A1C6SBA4</accession>
<gene>
    <name evidence="1" type="ORF">GA0074692_2226</name>
</gene>
<name>A0A1C6SBA4_9ACTN</name>
<evidence type="ECO:0000313" key="2">
    <source>
        <dbReference type="Proteomes" id="UP000198959"/>
    </source>
</evidence>
<proteinExistence type="predicted"/>
<dbReference type="RefSeq" id="WP_091642746.1">
    <property type="nucleotide sequence ID" value="NZ_FMHW01000002.1"/>
</dbReference>
<dbReference type="OrthoDB" id="3388023at2"/>
<dbReference type="EMBL" id="FMHW01000002">
    <property type="protein sequence ID" value="SCL26753.1"/>
    <property type="molecule type" value="Genomic_DNA"/>
</dbReference>
<evidence type="ECO:0000313" key="1">
    <source>
        <dbReference type="EMBL" id="SCL26753.1"/>
    </source>
</evidence>
<keyword evidence="2" id="KW-1185">Reference proteome</keyword>
<dbReference type="AlphaFoldDB" id="A0A1C6SBA4"/>
<sequence length="148" mass="16672">MPDQQWHAEANDEWLAERRSTVMAWLRRRFRVLGGVAGAVSHADTGPYAGAPRNPDLRVDNGDRSYATVRYTTGQIAYTTTHSSLDECEICGRPVAETQEITCMRGEQTHRRIGSVRACRNCAAESWLSRSRMPTASRARKRANRHVV</sequence>
<organism evidence="1 2">
    <name type="scientific">Micromonospora pallida</name>
    <dbReference type="NCBI Taxonomy" id="145854"/>
    <lineage>
        <taxon>Bacteria</taxon>
        <taxon>Bacillati</taxon>
        <taxon>Actinomycetota</taxon>
        <taxon>Actinomycetes</taxon>
        <taxon>Micromonosporales</taxon>
        <taxon>Micromonosporaceae</taxon>
        <taxon>Micromonospora</taxon>
    </lineage>
</organism>
<reference evidence="2" key="1">
    <citation type="submission" date="2016-06" db="EMBL/GenBank/DDBJ databases">
        <authorList>
            <person name="Varghese N."/>
            <person name="Submissions Spin"/>
        </authorList>
    </citation>
    <scope>NUCLEOTIDE SEQUENCE [LARGE SCALE GENOMIC DNA]</scope>
    <source>
        <strain evidence="2">DSM 43817</strain>
    </source>
</reference>